<gene>
    <name evidence="6" type="ORF">Mal52_35760</name>
</gene>
<evidence type="ECO:0000256" key="2">
    <source>
        <dbReference type="ARBA" id="ARBA00022912"/>
    </source>
</evidence>
<dbReference type="PROSITE" id="PS50056">
    <property type="entry name" value="TYR_PHOSPHATASE_2"/>
    <property type="match status" value="1"/>
</dbReference>
<feature type="transmembrane region" description="Helical" evidence="3">
    <location>
        <begin position="224"/>
        <end position="243"/>
    </location>
</feature>
<dbReference type="PANTHER" id="PTHR47216">
    <property type="match status" value="1"/>
</dbReference>
<evidence type="ECO:0000313" key="6">
    <source>
        <dbReference type="EMBL" id="QDU45088.1"/>
    </source>
</evidence>
<dbReference type="SMART" id="SM00195">
    <property type="entry name" value="DSPc"/>
    <property type="match status" value="1"/>
</dbReference>
<organism evidence="6 7">
    <name type="scientific">Symmachiella dynata</name>
    <dbReference type="NCBI Taxonomy" id="2527995"/>
    <lineage>
        <taxon>Bacteria</taxon>
        <taxon>Pseudomonadati</taxon>
        <taxon>Planctomycetota</taxon>
        <taxon>Planctomycetia</taxon>
        <taxon>Planctomycetales</taxon>
        <taxon>Planctomycetaceae</taxon>
        <taxon>Symmachiella</taxon>
    </lineage>
</organism>
<dbReference type="InterPro" id="IPR016130">
    <property type="entry name" value="Tyr_Pase_AS"/>
</dbReference>
<keyword evidence="3" id="KW-0472">Membrane</keyword>
<dbReference type="Gene3D" id="3.90.190.10">
    <property type="entry name" value="Protein tyrosine phosphatase superfamily"/>
    <property type="match status" value="1"/>
</dbReference>
<keyword evidence="7" id="KW-1185">Reference proteome</keyword>
<evidence type="ECO:0000259" key="5">
    <source>
        <dbReference type="PROSITE" id="PS50056"/>
    </source>
</evidence>
<feature type="transmembrane region" description="Helical" evidence="3">
    <location>
        <begin position="183"/>
        <end position="204"/>
    </location>
</feature>
<dbReference type="InterPro" id="IPR000340">
    <property type="entry name" value="Dual-sp_phosphatase_cat-dom"/>
</dbReference>
<dbReference type="GO" id="GO:0016020">
    <property type="term" value="C:membrane"/>
    <property type="evidence" value="ECO:0007669"/>
    <property type="project" value="UniProtKB-SubCell"/>
</dbReference>
<protein>
    <submittedName>
        <fullName evidence="6">Uncharacterized protein</fullName>
    </submittedName>
</protein>
<proteinExistence type="predicted"/>
<name>A0A517ZRJ8_9PLAN</name>
<evidence type="ECO:0000256" key="3">
    <source>
        <dbReference type="SAM" id="Phobius"/>
    </source>
</evidence>
<dbReference type="CDD" id="cd03386">
    <property type="entry name" value="PAP2_Aur1_like"/>
    <property type="match status" value="1"/>
</dbReference>
<keyword evidence="1" id="KW-0378">Hydrolase</keyword>
<feature type="transmembrane region" description="Helical" evidence="3">
    <location>
        <begin position="20"/>
        <end position="40"/>
    </location>
</feature>
<dbReference type="PROSITE" id="PS00383">
    <property type="entry name" value="TYR_PHOSPHATASE_1"/>
    <property type="match status" value="1"/>
</dbReference>
<dbReference type="InterPro" id="IPR000387">
    <property type="entry name" value="Tyr_Pase_dom"/>
</dbReference>
<dbReference type="InterPro" id="IPR029021">
    <property type="entry name" value="Prot-tyrosine_phosphatase-like"/>
</dbReference>
<dbReference type="PROSITE" id="PS50054">
    <property type="entry name" value="TYR_PHOSPHATASE_DUAL"/>
    <property type="match status" value="1"/>
</dbReference>
<keyword evidence="2" id="KW-0904">Protein phosphatase</keyword>
<dbReference type="AlphaFoldDB" id="A0A517ZRJ8"/>
<evidence type="ECO:0000313" key="7">
    <source>
        <dbReference type="Proteomes" id="UP000319383"/>
    </source>
</evidence>
<feature type="domain" description="Tyrosine specific protein phosphatases" evidence="5">
    <location>
        <begin position="363"/>
        <end position="431"/>
    </location>
</feature>
<feature type="transmembrane region" description="Helical" evidence="3">
    <location>
        <begin position="94"/>
        <end position="115"/>
    </location>
</feature>
<dbReference type="InterPro" id="IPR020422">
    <property type="entry name" value="TYR_PHOSPHATASE_DUAL_dom"/>
</dbReference>
<dbReference type="SUPFAM" id="SSF52799">
    <property type="entry name" value="(Phosphotyrosine protein) phosphatases II"/>
    <property type="match status" value="1"/>
</dbReference>
<dbReference type="KEGG" id="sdyn:Mal52_35760"/>
<dbReference type="RefSeq" id="WP_197534266.1">
    <property type="nucleotide sequence ID" value="NZ_CP036276.1"/>
</dbReference>
<dbReference type="EMBL" id="CP036276">
    <property type="protein sequence ID" value="QDU45088.1"/>
    <property type="molecule type" value="Genomic_DNA"/>
</dbReference>
<sequence>MSNQSTKHYRSDAPLWKQAALASAGLSLVFMLVYMTTNYISSLRSDVGTWYYDWEQIIPFVPMMIIPYMSIDLFFIAAPFLCRDRAELRILSRRILLAILLAGGCFLLFPLQLAVERPPVSGMLGELFNHFRQFDLPYNLCPSLHIALRKILAVHYARHTHGAVRWASNFWFSLIGLSTLLTYQHHVVDVAGGFVLAAVCFYLVRSTPFRLPVEQNRAVGRRYACGAFALAVIGIGFGSWGLWLLWPAVLAGLIAAGYFGIGPGIFDKRGGQLPFSSRLILAPMLFGQYLSWLHYRQECRSWDSVTEQLWIGRRLTAHEADEAISAGVTAVVDLTVAFSEPLELQRLDYLPLPVLDLTAPTQEQLETAVQFIEIQAQHGVVYVHCKIGYSRSAAVVGAYLLHTGMARNADEAMAQLRAARPTIMIRPEAEAAIRGYHTAKLGA</sequence>
<evidence type="ECO:0000256" key="1">
    <source>
        <dbReference type="ARBA" id="ARBA00022801"/>
    </source>
</evidence>
<dbReference type="Proteomes" id="UP000319383">
    <property type="component" value="Chromosome"/>
</dbReference>
<feature type="domain" description="Tyrosine-protein phosphatase" evidence="4">
    <location>
        <begin position="301"/>
        <end position="442"/>
    </location>
</feature>
<dbReference type="GO" id="GO:0004721">
    <property type="term" value="F:phosphoprotein phosphatase activity"/>
    <property type="evidence" value="ECO:0007669"/>
    <property type="project" value="UniProtKB-KW"/>
</dbReference>
<evidence type="ECO:0000259" key="4">
    <source>
        <dbReference type="PROSITE" id="PS50054"/>
    </source>
</evidence>
<accession>A0A517ZRJ8</accession>
<feature type="transmembrane region" description="Helical" evidence="3">
    <location>
        <begin position="60"/>
        <end position="82"/>
    </location>
</feature>
<keyword evidence="3" id="KW-0812">Transmembrane</keyword>
<dbReference type="PANTHER" id="PTHR47216:SF4">
    <property type="entry name" value="OS01G0859400 PROTEIN"/>
    <property type="match status" value="1"/>
</dbReference>
<keyword evidence="3" id="KW-1133">Transmembrane helix</keyword>
<reference evidence="6 7" key="1">
    <citation type="submission" date="2019-02" db="EMBL/GenBank/DDBJ databases">
        <title>Deep-cultivation of Planctomycetes and their phenomic and genomic characterization uncovers novel biology.</title>
        <authorList>
            <person name="Wiegand S."/>
            <person name="Jogler M."/>
            <person name="Boedeker C."/>
            <person name="Pinto D."/>
            <person name="Vollmers J."/>
            <person name="Rivas-Marin E."/>
            <person name="Kohn T."/>
            <person name="Peeters S.H."/>
            <person name="Heuer A."/>
            <person name="Rast P."/>
            <person name="Oberbeckmann S."/>
            <person name="Bunk B."/>
            <person name="Jeske O."/>
            <person name="Meyerdierks A."/>
            <person name="Storesund J.E."/>
            <person name="Kallscheuer N."/>
            <person name="Luecker S."/>
            <person name="Lage O.M."/>
            <person name="Pohl T."/>
            <person name="Merkel B.J."/>
            <person name="Hornburger P."/>
            <person name="Mueller R.-W."/>
            <person name="Bruemmer F."/>
            <person name="Labrenz M."/>
            <person name="Spormann A.M."/>
            <person name="Op den Camp H."/>
            <person name="Overmann J."/>
            <person name="Amann R."/>
            <person name="Jetten M.S.M."/>
            <person name="Mascher T."/>
            <person name="Medema M.H."/>
            <person name="Devos D.P."/>
            <person name="Kaster A.-K."/>
            <person name="Ovreas L."/>
            <person name="Rohde M."/>
            <person name="Galperin M.Y."/>
            <person name="Jogler C."/>
        </authorList>
    </citation>
    <scope>NUCLEOTIDE SEQUENCE [LARGE SCALE GENOMIC DNA]</scope>
    <source>
        <strain evidence="6 7">Mal52</strain>
    </source>
</reference>
<dbReference type="Pfam" id="PF00782">
    <property type="entry name" value="DSPc"/>
    <property type="match status" value="1"/>
</dbReference>